<gene>
    <name evidence="1" type="ORF">TIFTF001_022637</name>
</gene>
<organism evidence="1 2">
    <name type="scientific">Ficus carica</name>
    <name type="common">Common fig</name>
    <dbReference type="NCBI Taxonomy" id="3494"/>
    <lineage>
        <taxon>Eukaryota</taxon>
        <taxon>Viridiplantae</taxon>
        <taxon>Streptophyta</taxon>
        <taxon>Embryophyta</taxon>
        <taxon>Tracheophyta</taxon>
        <taxon>Spermatophyta</taxon>
        <taxon>Magnoliopsida</taxon>
        <taxon>eudicotyledons</taxon>
        <taxon>Gunneridae</taxon>
        <taxon>Pentapetalae</taxon>
        <taxon>rosids</taxon>
        <taxon>fabids</taxon>
        <taxon>Rosales</taxon>
        <taxon>Moraceae</taxon>
        <taxon>Ficeae</taxon>
        <taxon>Ficus</taxon>
    </lineage>
</organism>
<evidence type="ECO:0008006" key="3">
    <source>
        <dbReference type="Google" id="ProtNLM"/>
    </source>
</evidence>
<name>A0AA88AIZ2_FICCA</name>
<dbReference type="InterPro" id="IPR011990">
    <property type="entry name" value="TPR-like_helical_dom_sf"/>
</dbReference>
<dbReference type="EMBL" id="BTGU01000046">
    <property type="protein sequence ID" value="GMN53494.1"/>
    <property type="molecule type" value="Genomic_DNA"/>
</dbReference>
<dbReference type="Gene3D" id="1.25.40.10">
    <property type="entry name" value="Tetratricopeptide repeat domain"/>
    <property type="match status" value="1"/>
</dbReference>
<reference evidence="1" key="1">
    <citation type="submission" date="2023-07" db="EMBL/GenBank/DDBJ databases">
        <title>draft genome sequence of fig (Ficus carica).</title>
        <authorList>
            <person name="Takahashi T."/>
            <person name="Nishimura K."/>
        </authorList>
    </citation>
    <scope>NUCLEOTIDE SEQUENCE</scope>
</reference>
<accession>A0AA88AIZ2</accession>
<protein>
    <recommendedName>
        <fullName evidence="3">Pentatricopeptide repeat-containing protein</fullName>
    </recommendedName>
</protein>
<evidence type="ECO:0000313" key="2">
    <source>
        <dbReference type="Proteomes" id="UP001187192"/>
    </source>
</evidence>
<keyword evidence="2" id="KW-1185">Reference proteome</keyword>
<comment type="caution">
    <text evidence="1">The sequence shown here is derived from an EMBL/GenBank/DDBJ whole genome shotgun (WGS) entry which is preliminary data.</text>
</comment>
<dbReference type="Proteomes" id="UP001187192">
    <property type="component" value="Unassembled WGS sequence"/>
</dbReference>
<sequence length="94" mass="10429">MFDEMASRGILALDSWILQKRSFEGSRRVKTAVKLVDDMKTSGQSPVLSTYAILLAGLCKNREINEVANLVPSLKSAMLETCFQLRSILIHGLC</sequence>
<evidence type="ECO:0000313" key="1">
    <source>
        <dbReference type="EMBL" id="GMN53494.1"/>
    </source>
</evidence>
<dbReference type="AlphaFoldDB" id="A0AA88AIZ2"/>
<proteinExistence type="predicted"/>